<dbReference type="AlphaFoldDB" id="A0A7Y9RWN2"/>
<gene>
    <name evidence="1" type="ORF">BJ989_001659</name>
</gene>
<keyword evidence="2" id="KW-1185">Reference proteome</keyword>
<comment type="caution">
    <text evidence="1">The sequence shown here is derived from an EMBL/GenBank/DDBJ whole genome shotgun (WGS) entry which is preliminary data.</text>
</comment>
<dbReference type="RefSeq" id="WP_179517812.1">
    <property type="nucleotide sequence ID" value="NZ_JACCAC010000001.1"/>
</dbReference>
<evidence type="ECO:0008006" key="3">
    <source>
        <dbReference type="Google" id="ProtNLM"/>
    </source>
</evidence>
<name>A0A7Y9RWN2_9ACTN</name>
<organism evidence="1 2">
    <name type="scientific">Nocardioides perillae</name>
    <dbReference type="NCBI Taxonomy" id="1119534"/>
    <lineage>
        <taxon>Bacteria</taxon>
        <taxon>Bacillati</taxon>
        <taxon>Actinomycetota</taxon>
        <taxon>Actinomycetes</taxon>
        <taxon>Propionibacteriales</taxon>
        <taxon>Nocardioidaceae</taxon>
        <taxon>Nocardioides</taxon>
    </lineage>
</organism>
<proteinExistence type="predicted"/>
<dbReference type="InterPro" id="IPR014942">
    <property type="entry name" value="AbiEii"/>
</dbReference>
<dbReference type="Pfam" id="PF08843">
    <property type="entry name" value="AbiEii"/>
    <property type="match status" value="1"/>
</dbReference>
<evidence type="ECO:0000313" key="2">
    <source>
        <dbReference type="Proteomes" id="UP000544110"/>
    </source>
</evidence>
<protein>
    <recommendedName>
        <fullName evidence="3">Nucleotidyl transferase AbiEii toxin, Type IV TA system</fullName>
    </recommendedName>
</protein>
<dbReference type="EMBL" id="JACCAC010000001">
    <property type="protein sequence ID" value="NYG55355.1"/>
    <property type="molecule type" value="Genomic_DNA"/>
</dbReference>
<accession>A0A7Y9RWN2</accession>
<reference evidence="1 2" key="1">
    <citation type="submission" date="2020-07" db="EMBL/GenBank/DDBJ databases">
        <title>Sequencing the genomes of 1000 actinobacteria strains.</title>
        <authorList>
            <person name="Klenk H.-P."/>
        </authorList>
    </citation>
    <scope>NUCLEOTIDE SEQUENCE [LARGE SCALE GENOMIC DNA]</scope>
    <source>
        <strain evidence="1 2">DSM 24552</strain>
    </source>
</reference>
<evidence type="ECO:0000313" key="1">
    <source>
        <dbReference type="EMBL" id="NYG55355.1"/>
    </source>
</evidence>
<sequence>MSDSRLSDFQVELANVFFALPESAGFLLAGGGALIAQGIVPRPTEDLDFFTSRRAGSVEAASEALIAAVTARGWSHKLVRTGEEFRRWSITGPETVLVDLAVDSPAASTPTVTIAGPSFAPDELAIRKTLALFGRAEPRDFVDVYVLHQRFDREETLRKAAEADPGFDLAMFAATLRTHGRIQDQDFPDVGVPITDIRTYFDAWADEIDPR</sequence>
<dbReference type="Proteomes" id="UP000544110">
    <property type="component" value="Unassembled WGS sequence"/>
</dbReference>